<keyword evidence="8" id="KW-1185">Reference proteome</keyword>
<comment type="subcellular location">
    <subcellularLocation>
        <location evidence="1">Membrane</location>
    </subcellularLocation>
</comment>
<keyword evidence="4" id="KW-0812">Transmembrane</keyword>
<evidence type="ECO:0000256" key="3">
    <source>
        <dbReference type="ARBA" id="ARBA00023136"/>
    </source>
</evidence>
<dbReference type="EMBL" id="JAVIJC010000005">
    <property type="protein sequence ID" value="MDX8491399.1"/>
    <property type="molecule type" value="Genomic_DNA"/>
</dbReference>
<keyword evidence="2" id="KW-0378">Hydrolase</keyword>
<dbReference type="SUPFAM" id="SSF56601">
    <property type="entry name" value="beta-lactamase/transpeptidase-like"/>
    <property type="match status" value="1"/>
</dbReference>
<evidence type="ECO:0000313" key="7">
    <source>
        <dbReference type="EMBL" id="MDX8491399.1"/>
    </source>
</evidence>
<keyword evidence="4" id="KW-1133">Transmembrane helix</keyword>
<dbReference type="InterPro" id="IPR001460">
    <property type="entry name" value="PCN-bd_Tpept"/>
</dbReference>
<protein>
    <submittedName>
        <fullName evidence="7">Penicillin-binding protein 2</fullName>
    </submittedName>
</protein>
<evidence type="ECO:0000313" key="8">
    <source>
        <dbReference type="Proteomes" id="UP001271249"/>
    </source>
</evidence>
<feature type="domain" description="Penicillin-binding protein dimerisation" evidence="6">
    <location>
        <begin position="77"/>
        <end position="187"/>
    </location>
</feature>
<dbReference type="SUPFAM" id="SSF56519">
    <property type="entry name" value="Penicillin binding protein dimerisation domain"/>
    <property type="match status" value="1"/>
</dbReference>
<organism evidence="7 8">
    <name type="scientific">Mesorhizobium captivum</name>
    <dbReference type="NCBI Taxonomy" id="3072319"/>
    <lineage>
        <taxon>Bacteria</taxon>
        <taxon>Pseudomonadati</taxon>
        <taxon>Pseudomonadota</taxon>
        <taxon>Alphaproteobacteria</taxon>
        <taxon>Hyphomicrobiales</taxon>
        <taxon>Phyllobacteriaceae</taxon>
        <taxon>Mesorhizobium</taxon>
    </lineage>
</organism>
<dbReference type="RefSeq" id="WP_320225444.1">
    <property type="nucleotide sequence ID" value="NZ_JAVIJC010000005.1"/>
</dbReference>
<keyword evidence="2" id="KW-0645">Protease</keyword>
<dbReference type="Gene3D" id="3.90.1310.10">
    <property type="entry name" value="Penicillin-binding protein 2a (Domain 2)"/>
    <property type="match status" value="1"/>
</dbReference>
<evidence type="ECO:0000259" key="6">
    <source>
        <dbReference type="Pfam" id="PF03717"/>
    </source>
</evidence>
<proteinExistence type="predicted"/>
<evidence type="ECO:0000256" key="4">
    <source>
        <dbReference type="SAM" id="Phobius"/>
    </source>
</evidence>
<dbReference type="PANTHER" id="PTHR30627:SF1">
    <property type="entry name" value="PEPTIDOGLYCAN D,D-TRANSPEPTIDASE FTSI"/>
    <property type="match status" value="1"/>
</dbReference>
<reference evidence="7 8" key="1">
    <citation type="submission" date="2023-08" db="EMBL/GenBank/DDBJ databases">
        <title>Implementing the SeqCode for naming new Mesorhizobium species isolated from Vachellia karroo root nodules.</title>
        <authorList>
            <person name="Van Lill M."/>
        </authorList>
    </citation>
    <scope>NUCLEOTIDE SEQUENCE [LARGE SCALE GENOMIC DNA]</scope>
    <source>
        <strain evidence="7 8">VK22B</strain>
    </source>
</reference>
<dbReference type="InterPro" id="IPR012338">
    <property type="entry name" value="Beta-lactam/transpept-like"/>
</dbReference>
<dbReference type="PANTHER" id="PTHR30627">
    <property type="entry name" value="PEPTIDOGLYCAN D,D-TRANSPEPTIDASE"/>
    <property type="match status" value="1"/>
</dbReference>
<dbReference type="InterPro" id="IPR050515">
    <property type="entry name" value="Beta-lactam/transpept"/>
</dbReference>
<gene>
    <name evidence="7" type="ORF">RFN29_07390</name>
</gene>
<dbReference type="Gene3D" id="3.40.710.10">
    <property type="entry name" value="DD-peptidase/beta-lactamase superfamily"/>
    <property type="match status" value="1"/>
</dbReference>
<comment type="caution">
    <text evidence="7">The sequence shown here is derived from an EMBL/GenBank/DDBJ whole genome shotgun (WGS) entry which is preliminary data.</text>
</comment>
<evidence type="ECO:0000256" key="1">
    <source>
        <dbReference type="ARBA" id="ARBA00004370"/>
    </source>
</evidence>
<keyword evidence="3 4" id="KW-0472">Membrane</keyword>
<dbReference type="InterPro" id="IPR036138">
    <property type="entry name" value="PBP_dimer_sf"/>
</dbReference>
<name>A0ABU4YWQ0_9HYPH</name>
<accession>A0ABU4YWQ0</accession>
<evidence type="ECO:0000259" key="5">
    <source>
        <dbReference type="Pfam" id="PF00905"/>
    </source>
</evidence>
<dbReference type="Pfam" id="PF00905">
    <property type="entry name" value="Transpeptidase"/>
    <property type="match status" value="1"/>
</dbReference>
<feature type="domain" description="Penicillin-binding protein transpeptidase" evidence="5">
    <location>
        <begin position="251"/>
        <end position="534"/>
    </location>
</feature>
<sequence>MIGRLPRIGDLLRRRKKPTEGGSIVVDAARKATGGKAKTRIIMTMAVFFTIYSTIAGRLVYLGLQNPDMSGGPQSRVTASRPDIVDRNGEVLATDIKTASLFAEPRRIVDADEAIERLSTVLPEIDYEQTYRKLKSGAGFVWLQRQLTPKQQADILALGIPGLGFRTEKRRFYPSGETSSYIVGLTNIDNQGISGMEKYIDDQGLTDLQASGLAVARDLKPVKLSIDLRVQHVVRDEVAAALERYRAIGAGAVVLNVKTGEVVAMASVPDFDPNNPYNAQEKDRLNRMSAGLYEMGSTFKSFTSAMALDSGKATMASRFDASHPIRVGHQAIHDFHGKNRVLSLPEVFLYSSNIGSAREAELVGIEGHREFLHRLGILDKMQTELPEVARPTEPKVWKQVNSFTIAFGHGVSTTPLQAAVGCAALMNGGYLIEPTFLPRTVEQAMTVAEKVVSEKTVEGMRYLYTLNAEKGSARNARVPGYRVGGKTGTAEKVINGRYSKDLNFNTFVAAFPMDDPQYLVFTIADAPHPEKPGMTDVAAANAGVIAGNIIRRSAAMLGVKPDFSHENGATLVSYQ</sequence>
<keyword evidence="2" id="KW-0121">Carboxypeptidase</keyword>
<feature type="transmembrane region" description="Helical" evidence="4">
    <location>
        <begin position="41"/>
        <end position="64"/>
    </location>
</feature>
<dbReference type="Proteomes" id="UP001271249">
    <property type="component" value="Unassembled WGS sequence"/>
</dbReference>
<dbReference type="Gene3D" id="3.30.450.330">
    <property type="match status" value="1"/>
</dbReference>
<dbReference type="InterPro" id="IPR005311">
    <property type="entry name" value="PBP_dimer"/>
</dbReference>
<dbReference type="Pfam" id="PF03717">
    <property type="entry name" value="PBP_dimer"/>
    <property type="match status" value="1"/>
</dbReference>
<evidence type="ECO:0000256" key="2">
    <source>
        <dbReference type="ARBA" id="ARBA00022645"/>
    </source>
</evidence>